<evidence type="ECO:0000256" key="3">
    <source>
        <dbReference type="ARBA" id="ARBA00022840"/>
    </source>
</evidence>
<dbReference type="PROSITE" id="PS00211">
    <property type="entry name" value="ABC_TRANSPORTER_1"/>
    <property type="match status" value="1"/>
</dbReference>
<dbReference type="InterPro" id="IPR003439">
    <property type="entry name" value="ABC_transporter-like_ATP-bd"/>
</dbReference>
<dbReference type="Gene3D" id="3.40.50.300">
    <property type="entry name" value="P-loop containing nucleotide triphosphate hydrolases"/>
    <property type="match status" value="1"/>
</dbReference>
<dbReference type="GO" id="GO:0005524">
    <property type="term" value="F:ATP binding"/>
    <property type="evidence" value="ECO:0007669"/>
    <property type="project" value="UniProtKB-KW"/>
</dbReference>
<accession>A0ABT7UI56</accession>
<reference evidence="5 6" key="2">
    <citation type="submission" date="2023-06" db="EMBL/GenBank/DDBJ databases">
        <authorList>
            <person name="Zeman M."/>
            <person name="Kubasova T."/>
            <person name="Jahodarova E."/>
            <person name="Nykrynova M."/>
            <person name="Rychlik I."/>
        </authorList>
    </citation>
    <scope>NUCLEOTIDE SEQUENCE [LARGE SCALE GENOMIC DNA]</scope>
    <source>
        <strain evidence="5 6">ET341</strain>
    </source>
</reference>
<dbReference type="InterPro" id="IPR027417">
    <property type="entry name" value="P-loop_NTPase"/>
</dbReference>
<protein>
    <submittedName>
        <fullName evidence="5">ABC transporter ATP-binding protein</fullName>
    </submittedName>
</protein>
<dbReference type="SMART" id="SM00382">
    <property type="entry name" value="AAA"/>
    <property type="match status" value="1"/>
</dbReference>
<gene>
    <name evidence="5" type="ORF">QUV98_05815</name>
</gene>
<evidence type="ECO:0000256" key="2">
    <source>
        <dbReference type="ARBA" id="ARBA00022741"/>
    </source>
</evidence>
<evidence type="ECO:0000313" key="6">
    <source>
        <dbReference type="Proteomes" id="UP001529275"/>
    </source>
</evidence>
<keyword evidence="2" id="KW-0547">Nucleotide-binding</keyword>
<evidence type="ECO:0000313" key="5">
    <source>
        <dbReference type="EMBL" id="MDM8195832.1"/>
    </source>
</evidence>
<sequence length="202" mass="23039">MLDIQDLSISFHKQPVLQHISFHLDGHECIYIHGINGSGKSTLFKLICDIIKPTSGTITKKNDLQIGALIENPGFLENETLAYNLQFLASLKNQYDSSYIESLCQQFQLDLHSSMKLKNFSVGMRQKAGIIQAIMENQELILLDEPTRGLDQTSIHTFCQLINQLHDKGHTIVIAAHDYLPDIHYTHIYRLEEGQLFLDEMD</sequence>
<reference evidence="6" key="1">
    <citation type="submission" date="2023-06" db="EMBL/GenBank/DDBJ databases">
        <title>Identification and characterization of horizontal gene transfer across gut microbiota members of farm animals based on homology search.</title>
        <authorList>
            <person name="Zeman M."/>
            <person name="Kubasova T."/>
            <person name="Jahodarova E."/>
            <person name="Nykrynova M."/>
            <person name="Rychlik I."/>
        </authorList>
    </citation>
    <scope>NUCLEOTIDE SEQUENCE [LARGE SCALE GENOMIC DNA]</scope>
    <source>
        <strain evidence="6">ET341</strain>
    </source>
</reference>
<dbReference type="RefSeq" id="WP_289527646.1">
    <property type="nucleotide sequence ID" value="NZ_JAUDCK010000016.1"/>
</dbReference>
<dbReference type="InterPro" id="IPR003593">
    <property type="entry name" value="AAA+_ATPase"/>
</dbReference>
<dbReference type="InterPro" id="IPR017871">
    <property type="entry name" value="ABC_transporter-like_CS"/>
</dbReference>
<evidence type="ECO:0000259" key="4">
    <source>
        <dbReference type="PROSITE" id="PS50893"/>
    </source>
</evidence>
<dbReference type="EMBL" id="JAUDCK010000016">
    <property type="protein sequence ID" value="MDM8195832.1"/>
    <property type="molecule type" value="Genomic_DNA"/>
</dbReference>
<name>A0ABT7UI56_9FIRM</name>
<dbReference type="Proteomes" id="UP001529275">
    <property type="component" value="Unassembled WGS sequence"/>
</dbReference>
<dbReference type="PANTHER" id="PTHR42939:SF1">
    <property type="entry name" value="ABC TRANSPORTER ATP-BINDING PROTEIN ALBC-RELATED"/>
    <property type="match status" value="1"/>
</dbReference>
<organism evidence="5 6">
    <name type="scientific">Massilimicrobiota timonensis</name>
    <dbReference type="NCBI Taxonomy" id="1776392"/>
    <lineage>
        <taxon>Bacteria</taxon>
        <taxon>Bacillati</taxon>
        <taxon>Bacillota</taxon>
        <taxon>Erysipelotrichia</taxon>
        <taxon>Erysipelotrichales</taxon>
        <taxon>Erysipelotrichaceae</taxon>
        <taxon>Massilimicrobiota</taxon>
    </lineage>
</organism>
<keyword evidence="3 5" id="KW-0067">ATP-binding</keyword>
<dbReference type="PANTHER" id="PTHR42939">
    <property type="entry name" value="ABC TRANSPORTER ATP-BINDING PROTEIN ALBC-RELATED"/>
    <property type="match status" value="1"/>
</dbReference>
<dbReference type="Pfam" id="PF00005">
    <property type="entry name" value="ABC_tran"/>
    <property type="match status" value="1"/>
</dbReference>
<dbReference type="SUPFAM" id="SSF52540">
    <property type="entry name" value="P-loop containing nucleoside triphosphate hydrolases"/>
    <property type="match status" value="1"/>
</dbReference>
<keyword evidence="1" id="KW-0813">Transport</keyword>
<dbReference type="PROSITE" id="PS50893">
    <property type="entry name" value="ABC_TRANSPORTER_2"/>
    <property type="match status" value="1"/>
</dbReference>
<keyword evidence="6" id="KW-1185">Reference proteome</keyword>
<evidence type="ECO:0000256" key="1">
    <source>
        <dbReference type="ARBA" id="ARBA00022448"/>
    </source>
</evidence>
<feature type="domain" description="ABC transporter" evidence="4">
    <location>
        <begin position="2"/>
        <end position="201"/>
    </location>
</feature>
<proteinExistence type="predicted"/>
<comment type="caution">
    <text evidence="5">The sequence shown here is derived from an EMBL/GenBank/DDBJ whole genome shotgun (WGS) entry which is preliminary data.</text>
</comment>
<dbReference type="InterPro" id="IPR051782">
    <property type="entry name" value="ABC_Transporter_VariousFunc"/>
</dbReference>